<name>A0A7S4LG51_9EUGL</name>
<evidence type="ECO:0000313" key="1">
    <source>
        <dbReference type="EMBL" id="CAE0827173.1"/>
    </source>
</evidence>
<organism evidence="1">
    <name type="scientific">Eutreptiella gymnastica</name>
    <dbReference type="NCBI Taxonomy" id="73025"/>
    <lineage>
        <taxon>Eukaryota</taxon>
        <taxon>Discoba</taxon>
        <taxon>Euglenozoa</taxon>
        <taxon>Euglenida</taxon>
        <taxon>Spirocuta</taxon>
        <taxon>Euglenophyceae</taxon>
        <taxon>Eutreptiales</taxon>
        <taxon>Eutreptiaceae</taxon>
        <taxon>Eutreptiella</taxon>
    </lineage>
</organism>
<protein>
    <submittedName>
        <fullName evidence="1">Uncharacterized protein</fullName>
    </submittedName>
</protein>
<proteinExistence type="predicted"/>
<accession>A0A7S4LG51</accession>
<reference evidence="1" key="1">
    <citation type="submission" date="2021-01" db="EMBL/GenBank/DDBJ databases">
        <authorList>
            <person name="Corre E."/>
            <person name="Pelletier E."/>
            <person name="Niang G."/>
            <person name="Scheremetjew M."/>
            <person name="Finn R."/>
            <person name="Kale V."/>
            <person name="Holt S."/>
            <person name="Cochrane G."/>
            <person name="Meng A."/>
            <person name="Brown T."/>
            <person name="Cohen L."/>
        </authorList>
    </citation>
    <scope>NUCLEOTIDE SEQUENCE</scope>
    <source>
        <strain evidence="1">CCMP1594</strain>
    </source>
</reference>
<dbReference type="EMBL" id="HBJA01111458">
    <property type="protein sequence ID" value="CAE0827173.1"/>
    <property type="molecule type" value="Transcribed_RNA"/>
</dbReference>
<gene>
    <name evidence="1" type="ORF">EGYM00163_LOCUS38434</name>
</gene>
<sequence length="113" mass="11950">MQGGGPEKGAVQGCSGVLPWNELPIEVKAATHVKHGIGWGAWGDCKIILDPQSEIGGKGRGGDSFNYSNCEVWFDHCIASQRTDDCGEGRADPPRLGVSVVGSASWRPNMLQG</sequence>
<dbReference type="AlphaFoldDB" id="A0A7S4LG51"/>